<keyword evidence="1" id="KW-0732">Signal</keyword>
<feature type="chain" id="PRO_5017206651" description="Transferrin-like domain-containing protein" evidence="1">
    <location>
        <begin position="19"/>
        <end position="126"/>
    </location>
</feature>
<dbReference type="GO" id="GO:0006826">
    <property type="term" value="P:iron ion transport"/>
    <property type="evidence" value="ECO:0007669"/>
    <property type="project" value="TreeGrafter"/>
</dbReference>
<dbReference type="GO" id="GO:0005615">
    <property type="term" value="C:extracellular space"/>
    <property type="evidence" value="ECO:0007669"/>
    <property type="project" value="TreeGrafter"/>
</dbReference>
<dbReference type="GO" id="GO:0005769">
    <property type="term" value="C:early endosome"/>
    <property type="evidence" value="ECO:0007669"/>
    <property type="project" value="TreeGrafter"/>
</dbReference>
<evidence type="ECO:0000313" key="4">
    <source>
        <dbReference type="Proteomes" id="UP000261480"/>
    </source>
</evidence>
<sequence>LFLTVALILFCFILLHERFQTIRWCTVSEPEQKKCQDMSQAFSKVSIRPSISCTKSPAVQDCIQKLQVGFWLLKNMPPTSSKYFLLFSSSWVSPVATSGSGSRVLWSILASELLLLKNEFYRAVSI</sequence>
<accession>A0A3B3XL26</accession>
<dbReference type="AlphaFoldDB" id="A0A3B3XL26"/>
<proteinExistence type="predicted"/>
<keyword evidence="4" id="KW-1185">Reference proteome</keyword>
<dbReference type="PANTHER" id="PTHR11485:SF29">
    <property type="entry name" value="TRANSFERRIN 2"/>
    <property type="match status" value="1"/>
</dbReference>
<evidence type="ECO:0000259" key="2">
    <source>
        <dbReference type="Pfam" id="PF00405"/>
    </source>
</evidence>
<reference evidence="3" key="1">
    <citation type="submission" date="2025-08" db="UniProtKB">
        <authorList>
            <consortium name="Ensembl"/>
        </authorList>
    </citation>
    <scope>IDENTIFICATION</scope>
</reference>
<dbReference type="InterPro" id="IPR001156">
    <property type="entry name" value="Transferrin-like_dom"/>
</dbReference>
<reference evidence="3" key="2">
    <citation type="submission" date="2025-09" db="UniProtKB">
        <authorList>
            <consortium name="Ensembl"/>
        </authorList>
    </citation>
    <scope>IDENTIFICATION</scope>
</reference>
<dbReference type="Pfam" id="PF00405">
    <property type="entry name" value="Transferrin"/>
    <property type="match status" value="1"/>
</dbReference>
<dbReference type="GO" id="GO:0055037">
    <property type="term" value="C:recycling endosome"/>
    <property type="evidence" value="ECO:0007669"/>
    <property type="project" value="TreeGrafter"/>
</dbReference>
<organism evidence="3 4">
    <name type="scientific">Poecilia mexicana</name>
    <dbReference type="NCBI Taxonomy" id="48701"/>
    <lineage>
        <taxon>Eukaryota</taxon>
        <taxon>Metazoa</taxon>
        <taxon>Chordata</taxon>
        <taxon>Craniata</taxon>
        <taxon>Vertebrata</taxon>
        <taxon>Euteleostomi</taxon>
        <taxon>Actinopterygii</taxon>
        <taxon>Neopterygii</taxon>
        <taxon>Teleostei</taxon>
        <taxon>Neoteleostei</taxon>
        <taxon>Acanthomorphata</taxon>
        <taxon>Ovalentaria</taxon>
        <taxon>Atherinomorphae</taxon>
        <taxon>Cyprinodontiformes</taxon>
        <taxon>Poeciliidae</taxon>
        <taxon>Poeciliinae</taxon>
        <taxon>Poecilia</taxon>
    </lineage>
</organism>
<dbReference type="SUPFAM" id="SSF53850">
    <property type="entry name" value="Periplasmic binding protein-like II"/>
    <property type="match status" value="1"/>
</dbReference>
<dbReference type="Gene3D" id="3.40.190.10">
    <property type="entry name" value="Periplasmic binding protein-like II"/>
    <property type="match status" value="1"/>
</dbReference>
<feature type="signal peptide" evidence="1">
    <location>
        <begin position="1"/>
        <end position="18"/>
    </location>
</feature>
<feature type="domain" description="Transferrin-like" evidence="2">
    <location>
        <begin position="22"/>
        <end position="66"/>
    </location>
</feature>
<dbReference type="GO" id="GO:0005886">
    <property type="term" value="C:plasma membrane"/>
    <property type="evidence" value="ECO:0007669"/>
    <property type="project" value="TreeGrafter"/>
</dbReference>
<evidence type="ECO:0000256" key="1">
    <source>
        <dbReference type="SAM" id="SignalP"/>
    </source>
</evidence>
<dbReference type="STRING" id="48701.ENSPMEP00000015707"/>
<dbReference type="Ensembl" id="ENSPMET00000024064.1">
    <property type="protein sequence ID" value="ENSPMEP00000015707.1"/>
    <property type="gene ID" value="ENSPMEG00000000399.1"/>
</dbReference>
<dbReference type="PANTHER" id="PTHR11485">
    <property type="entry name" value="TRANSFERRIN"/>
    <property type="match status" value="1"/>
</dbReference>
<protein>
    <recommendedName>
        <fullName evidence="2">Transferrin-like domain-containing protein</fullName>
    </recommendedName>
</protein>
<evidence type="ECO:0000313" key="3">
    <source>
        <dbReference type="Ensembl" id="ENSPMEP00000015707.1"/>
    </source>
</evidence>
<dbReference type="Proteomes" id="UP000261480">
    <property type="component" value="Unplaced"/>
</dbReference>
<name>A0A3B3XL26_9TELE</name>